<evidence type="ECO:0008006" key="6">
    <source>
        <dbReference type="Google" id="ProtNLM"/>
    </source>
</evidence>
<evidence type="ECO:0000313" key="5">
    <source>
        <dbReference type="Proteomes" id="UP000182314"/>
    </source>
</evidence>
<feature type="signal peptide" evidence="1">
    <location>
        <begin position="1"/>
        <end position="21"/>
    </location>
</feature>
<dbReference type="RefSeq" id="WP_064568574.1">
    <property type="nucleotide sequence ID" value="NZ_CP014007.2"/>
</dbReference>
<dbReference type="EMBL" id="FOKO01000005">
    <property type="protein sequence ID" value="SFD05491.1"/>
    <property type="molecule type" value="Genomic_DNA"/>
</dbReference>
<dbReference type="EMBL" id="CP014007">
    <property type="protein sequence ID" value="ANI84692.1"/>
    <property type="molecule type" value="Genomic_DNA"/>
</dbReference>
<keyword evidence="4" id="KW-1185">Reference proteome</keyword>
<organism evidence="3 5">
    <name type="scientific">Kosakonia oryzae</name>
    <dbReference type="NCBI Taxonomy" id="497725"/>
    <lineage>
        <taxon>Bacteria</taxon>
        <taxon>Pseudomonadati</taxon>
        <taxon>Pseudomonadota</taxon>
        <taxon>Gammaproteobacteria</taxon>
        <taxon>Enterobacterales</taxon>
        <taxon>Enterobacteriaceae</taxon>
        <taxon>Kosakonia</taxon>
    </lineage>
</organism>
<evidence type="ECO:0000313" key="2">
    <source>
        <dbReference type="EMBL" id="ANI84692.1"/>
    </source>
</evidence>
<dbReference type="Proteomes" id="UP000078227">
    <property type="component" value="Chromosome"/>
</dbReference>
<evidence type="ECO:0000313" key="4">
    <source>
        <dbReference type="Proteomes" id="UP000078227"/>
    </source>
</evidence>
<name>A0AA94H6U9_9ENTR</name>
<reference evidence="3 5" key="1">
    <citation type="submission" date="2016-10" db="EMBL/GenBank/DDBJ databases">
        <authorList>
            <person name="Varghese N."/>
            <person name="Submissions S."/>
        </authorList>
    </citation>
    <scope>NUCLEOTIDE SEQUENCE [LARGE SCALE GENOMIC DNA]</scope>
    <source>
        <strain evidence="3 5">CGMCC 1.7012</strain>
    </source>
</reference>
<evidence type="ECO:0000256" key="1">
    <source>
        <dbReference type="SAM" id="SignalP"/>
    </source>
</evidence>
<gene>
    <name evidence="2" type="ORF">AWR26_21985</name>
    <name evidence="3" type="ORF">SAMN05216286_4122</name>
</gene>
<accession>A0AA94H6U9</accession>
<protein>
    <recommendedName>
        <fullName evidence="6">DUF5723 domain-containing protein</fullName>
    </recommendedName>
</protein>
<reference evidence="2 4" key="2">
    <citation type="submission" date="2021-03" db="EMBL/GenBank/DDBJ databases">
        <authorList>
            <person name="Li Y."/>
            <person name="Li S."/>
            <person name="Chen M."/>
            <person name="Peng G."/>
            <person name="Tan Z."/>
            <person name="An Q."/>
        </authorList>
    </citation>
    <scope>NUCLEOTIDE SEQUENCE [LARGE SCALE GENOMIC DNA]</scope>
    <source>
        <strain evidence="2 4">Ola 51</strain>
    </source>
</reference>
<dbReference type="AlphaFoldDB" id="A0AA94H6U9"/>
<dbReference type="KEGG" id="kor:AWR26_21985"/>
<proteinExistence type="predicted"/>
<evidence type="ECO:0000313" key="3">
    <source>
        <dbReference type="EMBL" id="SFD05491.1"/>
    </source>
</evidence>
<dbReference type="Proteomes" id="UP000182314">
    <property type="component" value="Unassembled WGS sequence"/>
</dbReference>
<sequence length="462" mass="52414">MKYSLPLITLVFSAMPTALWADCLSGEEVAQNTDVVLYAQTSYVNKQPSIWQIGGNNPFSKSNIYNNFGINLKGDCAIIDNRLDLNFSLYGLTYRPFHANSDFEEDRSHSRALIDRLSVIYNVSDSVQLEAGKFSQKSGLFFLRSPADLRNSYYGGFKSTRLNDPLMEPVFQESPWQVKLSEDTQDYSLSFSVVPKLADAGKRHLASGDWSANVRGNSREDYLLNYTDHRFEKHLPTVSLLLGETRSVAISDSYNLTPQLVINAEAAYHTEQQWRHFSPENAAMVEEFEFPSSLYSAEEKEGVEVAVGGQYATDNFNLFGLEYYYQSEGYSRAEWRKQTDFIQSLNSSTGFFFIDDILDSYKYLMASEINNAANKKMLQGKHYLNAWSSIQMDNQSTLQPYMVFNLVDHSSVLGVNYSTPLSFIDDRLEGYTGVFMSTGSSDSEFALYGDMFGVYLGLKYYM</sequence>
<keyword evidence="1" id="KW-0732">Signal</keyword>
<feature type="chain" id="PRO_5041667787" description="DUF5723 domain-containing protein" evidence="1">
    <location>
        <begin position="22"/>
        <end position="462"/>
    </location>
</feature>